<feature type="compositionally biased region" description="Polar residues" evidence="1">
    <location>
        <begin position="32"/>
        <end position="42"/>
    </location>
</feature>
<feature type="region of interest" description="Disordered" evidence="1">
    <location>
        <begin position="145"/>
        <end position="288"/>
    </location>
</feature>
<dbReference type="RefSeq" id="XP_014665596.1">
    <property type="nucleotide sequence ID" value="XM_014810110.1"/>
</dbReference>
<feature type="compositionally biased region" description="Low complexity" evidence="1">
    <location>
        <begin position="275"/>
        <end position="288"/>
    </location>
</feature>
<dbReference type="Proteomes" id="UP000695022">
    <property type="component" value="Unplaced"/>
</dbReference>
<reference evidence="3" key="1">
    <citation type="submission" date="2025-08" db="UniProtKB">
        <authorList>
            <consortium name="RefSeq"/>
        </authorList>
    </citation>
    <scope>IDENTIFICATION</scope>
</reference>
<feature type="region of interest" description="Disordered" evidence="1">
    <location>
        <begin position="1"/>
        <end position="124"/>
    </location>
</feature>
<keyword evidence="2" id="KW-1185">Reference proteome</keyword>
<dbReference type="GeneID" id="106807688"/>
<feature type="compositionally biased region" description="Polar residues" evidence="1">
    <location>
        <begin position="218"/>
        <end position="238"/>
    </location>
</feature>
<evidence type="ECO:0000313" key="2">
    <source>
        <dbReference type="Proteomes" id="UP000695022"/>
    </source>
</evidence>
<feature type="compositionally biased region" description="Basic and acidic residues" evidence="1">
    <location>
        <begin position="95"/>
        <end position="111"/>
    </location>
</feature>
<proteinExistence type="predicted"/>
<accession>A0ABM1E075</accession>
<feature type="compositionally biased region" description="Low complexity" evidence="1">
    <location>
        <begin position="172"/>
        <end position="181"/>
    </location>
</feature>
<protein>
    <submittedName>
        <fullName evidence="3">Serine/arginine repetitive matrix protein 1-like isoform X1</fullName>
    </submittedName>
</protein>
<sequence>MSQPSLGQQGWSTGDQRRNYAVRVGAAGQYGAPTTPTHSTVYGDSHQPMYHTQSQTLPRAAKPEPRPQYQSPSFYAEQRRRRGGGGPHPLSQLHDVQRERAAERAAIERQPFRSKQLIMPSVKTTWDLPTGSYMKLWRNPESEVVNRDMGAGVQYGPPPPAAQHHAPPPPAAQHHAPTAPRHAVRSAPARQEAQRRDEPFSPTHDDKRMAESLRRSLTDASSSAPHYRPSGSQSSSTVAGRFYVPSDDSGARWSAQGQQPSPMNVYSTVTKSHSHGPGSHGYSSKTSTDGYSYSSSYNSSNYMASNRGGTSYQLAPNEAMASGALMVQESEPYVTKPVNELRSMYSQY</sequence>
<feature type="compositionally biased region" description="Polar residues" evidence="1">
    <location>
        <begin position="255"/>
        <end position="271"/>
    </location>
</feature>
<evidence type="ECO:0000313" key="3">
    <source>
        <dbReference type="RefSeq" id="XP_014665596.1"/>
    </source>
</evidence>
<feature type="compositionally biased region" description="Polar residues" evidence="1">
    <location>
        <begin position="1"/>
        <end position="14"/>
    </location>
</feature>
<feature type="compositionally biased region" description="Pro residues" evidence="1">
    <location>
        <begin position="156"/>
        <end position="171"/>
    </location>
</feature>
<feature type="compositionally biased region" description="Basic and acidic residues" evidence="1">
    <location>
        <begin position="192"/>
        <end position="217"/>
    </location>
</feature>
<organism evidence="2 3">
    <name type="scientific">Priapulus caudatus</name>
    <name type="common">Priapulid worm</name>
    <dbReference type="NCBI Taxonomy" id="37621"/>
    <lineage>
        <taxon>Eukaryota</taxon>
        <taxon>Metazoa</taxon>
        <taxon>Ecdysozoa</taxon>
        <taxon>Scalidophora</taxon>
        <taxon>Priapulida</taxon>
        <taxon>Priapulimorpha</taxon>
        <taxon>Priapulimorphida</taxon>
        <taxon>Priapulidae</taxon>
        <taxon>Priapulus</taxon>
    </lineage>
</organism>
<evidence type="ECO:0000256" key="1">
    <source>
        <dbReference type="SAM" id="MobiDB-lite"/>
    </source>
</evidence>
<gene>
    <name evidence="3" type="primary">LOC106807688</name>
</gene>
<name>A0ABM1E075_PRICU</name>